<keyword evidence="2" id="KW-1185">Reference proteome</keyword>
<evidence type="ECO:0000313" key="2">
    <source>
        <dbReference type="Proteomes" id="UP000092321"/>
    </source>
</evidence>
<accession>A0A1B7T9R8</accession>
<proteinExistence type="predicted"/>
<gene>
    <name evidence="1" type="ORF">HANVADRAFT_63666</name>
</gene>
<name>A0A1B7T9R8_9ASCO</name>
<reference evidence="2" key="1">
    <citation type="journal article" date="2016" name="Proc. Natl. Acad. Sci. U.S.A.">
        <title>Comparative genomics of biotechnologically important yeasts.</title>
        <authorList>
            <person name="Riley R."/>
            <person name="Haridas S."/>
            <person name="Wolfe K.H."/>
            <person name="Lopes M.R."/>
            <person name="Hittinger C.T."/>
            <person name="Goeker M."/>
            <person name="Salamov A.A."/>
            <person name="Wisecaver J.H."/>
            <person name="Long T.M."/>
            <person name="Calvey C.H."/>
            <person name="Aerts A.L."/>
            <person name="Barry K.W."/>
            <person name="Choi C."/>
            <person name="Clum A."/>
            <person name="Coughlan A.Y."/>
            <person name="Deshpande S."/>
            <person name="Douglass A.P."/>
            <person name="Hanson S.J."/>
            <person name="Klenk H.-P."/>
            <person name="LaButti K.M."/>
            <person name="Lapidus A."/>
            <person name="Lindquist E.A."/>
            <person name="Lipzen A.M."/>
            <person name="Meier-Kolthoff J.P."/>
            <person name="Ohm R.A."/>
            <person name="Otillar R.P."/>
            <person name="Pangilinan J.L."/>
            <person name="Peng Y."/>
            <person name="Rokas A."/>
            <person name="Rosa C.A."/>
            <person name="Scheuner C."/>
            <person name="Sibirny A.A."/>
            <person name="Slot J.C."/>
            <person name="Stielow J.B."/>
            <person name="Sun H."/>
            <person name="Kurtzman C.P."/>
            <person name="Blackwell M."/>
            <person name="Grigoriev I.V."/>
            <person name="Jeffries T.W."/>
        </authorList>
    </citation>
    <scope>NUCLEOTIDE SEQUENCE [LARGE SCALE GENOMIC DNA]</scope>
    <source>
        <strain evidence="2">NRRL Y-1626</strain>
    </source>
</reference>
<sequence length="111" mass="13431">MKMKTTVSYTKRKHIQIHFDCLPSNYSTVIIKKKKLQEKYDNEIEGLIDYDKIRMEYFMLSVGTVFAKGQGSSDGCLYYNESKQLQKERKIWTLLFGRSRRFFKDRFFIFR</sequence>
<evidence type="ECO:0000313" key="1">
    <source>
        <dbReference type="EMBL" id="OBA25457.1"/>
    </source>
</evidence>
<dbReference type="OrthoDB" id="3970940at2759"/>
<comment type="caution">
    <text evidence="1">The sequence shown here is derived from an EMBL/GenBank/DDBJ whole genome shotgun (WGS) entry which is preliminary data.</text>
</comment>
<protein>
    <submittedName>
        <fullName evidence="1">Uncharacterized protein</fullName>
    </submittedName>
</protein>
<dbReference type="EMBL" id="LXPE01000096">
    <property type="protein sequence ID" value="OBA25457.1"/>
    <property type="molecule type" value="Genomic_DNA"/>
</dbReference>
<organism evidence="1 2">
    <name type="scientific">Hanseniaspora valbyensis NRRL Y-1626</name>
    <dbReference type="NCBI Taxonomy" id="766949"/>
    <lineage>
        <taxon>Eukaryota</taxon>
        <taxon>Fungi</taxon>
        <taxon>Dikarya</taxon>
        <taxon>Ascomycota</taxon>
        <taxon>Saccharomycotina</taxon>
        <taxon>Saccharomycetes</taxon>
        <taxon>Saccharomycodales</taxon>
        <taxon>Saccharomycodaceae</taxon>
        <taxon>Hanseniaspora</taxon>
    </lineage>
</organism>
<dbReference type="AlphaFoldDB" id="A0A1B7T9R8"/>
<dbReference type="Proteomes" id="UP000092321">
    <property type="component" value="Unassembled WGS sequence"/>
</dbReference>